<feature type="domain" description="tRNA nucleotidyltransferase/poly(A) polymerase RNA and SrmB- binding" evidence="10">
    <location>
        <begin position="187"/>
        <end position="238"/>
    </location>
</feature>
<reference evidence="11" key="2">
    <citation type="submission" date="2020-09" db="EMBL/GenBank/DDBJ databases">
        <authorList>
            <person name="Sun Q."/>
            <person name="Kim S."/>
        </authorList>
    </citation>
    <scope>NUCLEOTIDE SEQUENCE</scope>
    <source>
        <strain evidence="11">KCTC 23310</strain>
    </source>
</reference>
<evidence type="ECO:0000256" key="5">
    <source>
        <dbReference type="ARBA" id="ARBA00022723"/>
    </source>
</evidence>
<dbReference type="InterPro" id="IPR032828">
    <property type="entry name" value="PolyA_RNA-bd"/>
</dbReference>
<comment type="cofactor">
    <cofactor evidence="1">
        <name>Mg(2+)</name>
        <dbReference type="ChEBI" id="CHEBI:18420"/>
    </cofactor>
</comment>
<evidence type="ECO:0000313" key="12">
    <source>
        <dbReference type="Proteomes" id="UP000638981"/>
    </source>
</evidence>
<evidence type="ECO:0000256" key="6">
    <source>
        <dbReference type="ARBA" id="ARBA00022741"/>
    </source>
</evidence>
<dbReference type="GO" id="GO:0000049">
    <property type="term" value="F:tRNA binding"/>
    <property type="evidence" value="ECO:0007669"/>
    <property type="project" value="TreeGrafter"/>
</dbReference>
<comment type="similarity">
    <text evidence="8">Belongs to the tRNA nucleotidyltransferase/poly(A) polymerase family.</text>
</comment>
<dbReference type="Pfam" id="PF01743">
    <property type="entry name" value="PolyA_pol"/>
    <property type="match status" value="1"/>
</dbReference>
<dbReference type="InterPro" id="IPR050264">
    <property type="entry name" value="Bact_CCA-adding_enz_type3_sf"/>
</dbReference>
<evidence type="ECO:0000256" key="3">
    <source>
        <dbReference type="ARBA" id="ARBA00022694"/>
    </source>
</evidence>
<organism evidence="11 12">
    <name type="scientific">Neogemmobacter tilapiae</name>
    <dbReference type="NCBI Taxonomy" id="875041"/>
    <lineage>
        <taxon>Bacteria</taxon>
        <taxon>Pseudomonadati</taxon>
        <taxon>Pseudomonadota</taxon>
        <taxon>Alphaproteobacteria</taxon>
        <taxon>Rhodobacterales</taxon>
        <taxon>Paracoccaceae</taxon>
        <taxon>Neogemmobacter</taxon>
    </lineage>
</organism>
<keyword evidence="4" id="KW-0548">Nucleotidyltransferase</keyword>
<dbReference type="PROSITE" id="PS51257">
    <property type="entry name" value="PROKAR_LIPOPROTEIN"/>
    <property type="match status" value="1"/>
</dbReference>
<accession>A0A918TJA0</accession>
<dbReference type="GO" id="GO:0046872">
    <property type="term" value="F:metal ion binding"/>
    <property type="evidence" value="ECO:0007669"/>
    <property type="project" value="UniProtKB-KW"/>
</dbReference>
<evidence type="ECO:0000256" key="7">
    <source>
        <dbReference type="ARBA" id="ARBA00022842"/>
    </source>
</evidence>
<proteinExistence type="inferred from homology"/>
<keyword evidence="3" id="KW-0819">tRNA processing</keyword>
<dbReference type="SUPFAM" id="SSF81301">
    <property type="entry name" value="Nucleotidyltransferase"/>
    <property type="match status" value="1"/>
</dbReference>
<sequence length="391" mass="41592">MKVSGDWMTGQGTQALCAVLSAGGHQALFVGGCVRNALLGEAVADIDLSTDALPLRVTELCQAAGFRVIPTGMDHGTVTVVAGGVAHEVTTFRRDVETDGRRAVVAFTDDIAQDAMRRDLTMNALYARADGTVVDPLDGLPDLLARRVRFVGDAGERIAEDALRILRFFRFHAWYGDPGEGLDAEGLAACAAGVDLLDGLSRERVGHELAKLLTAPDPAPSVAAMAQTGVLARILPGSDPRALAPLVHLEDGVGPDWRRRLAVLALSVDWGDALRLSKQDAARLVTLAQAVQSGEAPAILAWRHGSELARDALLVQSALMGQELPQNWQDSLTQGMAAHFPIKAADLMPEFQGAALGRQLKHLESAWLDSGFALDRAQLLALSRGDAQNRS</sequence>
<dbReference type="PANTHER" id="PTHR46173">
    <property type="entry name" value="CCA TRNA NUCLEOTIDYLTRANSFERASE 1, MITOCHONDRIAL"/>
    <property type="match status" value="1"/>
</dbReference>
<dbReference type="InterPro" id="IPR002646">
    <property type="entry name" value="PolA_pol_head_dom"/>
</dbReference>
<dbReference type="CDD" id="cd05398">
    <property type="entry name" value="NT_ClassII-CCAase"/>
    <property type="match status" value="1"/>
</dbReference>
<dbReference type="Gene3D" id="1.10.3090.10">
    <property type="entry name" value="cca-adding enzyme, domain 2"/>
    <property type="match status" value="1"/>
</dbReference>
<gene>
    <name evidence="11" type="ORF">GCM10007315_11080</name>
</gene>
<dbReference type="Proteomes" id="UP000638981">
    <property type="component" value="Unassembled WGS sequence"/>
</dbReference>
<comment type="caution">
    <text evidence="11">The sequence shown here is derived from an EMBL/GenBank/DDBJ whole genome shotgun (WGS) entry which is preliminary data.</text>
</comment>
<dbReference type="AlphaFoldDB" id="A0A918TJA0"/>
<protein>
    <submittedName>
        <fullName evidence="11">Poly(A) polymerase</fullName>
    </submittedName>
</protein>
<dbReference type="Gene3D" id="3.30.460.10">
    <property type="entry name" value="Beta Polymerase, domain 2"/>
    <property type="match status" value="1"/>
</dbReference>
<dbReference type="GO" id="GO:0000166">
    <property type="term" value="F:nucleotide binding"/>
    <property type="evidence" value="ECO:0007669"/>
    <property type="project" value="UniProtKB-KW"/>
</dbReference>
<feature type="domain" description="Poly A polymerase head" evidence="9">
    <location>
        <begin position="29"/>
        <end position="149"/>
    </location>
</feature>
<keyword evidence="7" id="KW-0460">Magnesium</keyword>
<keyword evidence="8" id="KW-0694">RNA-binding</keyword>
<evidence type="ECO:0000313" key="11">
    <source>
        <dbReference type="EMBL" id="GHC50533.1"/>
    </source>
</evidence>
<name>A0A918TJA0_9RHOB</name>
<evidence type="ECO:0000256" key="2">
    <source>
        <dbReference type="ARBA" id="ARBA00022679"/>
    </source>
</evidence>
<evidence type="ECO:0000256" key="4">
    <source>
        <dbReference type="ARBA" id="ARBA00022695"/>
    </source>
</evidence>
<keyword evidence="6" id="KW-0547">Nucleotide-binding</keyword>
<evidence type="ECO:0000259" key="9">
    <source>
        <dbReference type="Pfam" id="PF01743"/>
    </source>
</evidence>
<keyword evidence="12" id="KW-1185">Reference proteome</keyword>
<dbReference type="RefSeq" id="WP_189410635.1">
    <property type="nucleotide sequence ID" value="NZ_BMYJ01000003.1"/>
</dbReference>
<dbReference type="EMBL" id="BMYJ01000003">
    <property type="protein sequence ID" value="GHC50533.1"/>
    <property type="molecule type" value="Genomic_DNA"/>
</dbReference>
<evidence type="ECO:0000259" key="10">
    <source>
        <dbReference type="Pfam" id="PF12627"/>
    </source>
</evidence>
<keyword evidence="2 8" id="KW-0808">Transferase</keyword>
<dbReference type="SUPFAM" id="SSF81891">
    <property type="entry name" value="Poly A polymerase C-terminal region-like"/>
    <property type="match status" value="1"/>
</dbReference>
<keyword evidence="5" id="KW-0479">Metal-binding</keyword>
<dbReference type="GO" id="GO:0016779">
    <property type="term" value="F:nucleotidyltransferase activity"/>
    <property type="evidence" value="ECO:0007669"/>
    <property type="project" value="UniProtKB-KW"/>
</dbReference>
<evidence type="ECO:0000256" key="8">
    <source>
        <dbReference type="RuleBase" id="RU003953"/>
    </source>
</evidence>
<dbReference type="InterPro" id="IPR043519">
    <property type="entry name" value="NT_sf"/>
</dbReference>
<dbReference type="Pfam" id="PF12627">
    <property type="entry name" value="PolyA_pol_RNAbd"/>
    <property type="match status" value="1"/>
</dbReference>
<dbReference type="PANTHER" id="PTHR46173:SF1">
    <property type="entry name" value="CCA TRNA NUCLEOTIDYLTRANSFERASE 1, MITOCHONDRIAL"/>
    <property type="match status" value="1"/>
</dbReference>
<reference evidence="11" key="1">
    <citation type="journal article" date="2014" name="Int. J. Syst. Evol. Microbiol.">
        <title>Complete genome sequence of Corynebacterium casei LMG S-19264T (=DSM 44701T), isolated from a smear-ripened cheese.</title>
        <authorList>
            <consortium name="US DOE Joint Genome Institute (JGI-PGF)"/>
            <person name="Walter F."/>
            <person name="Albersmeier A."/>
            <person name="Kalinowski J."/>
            <person name="Ruckert C."/>
        </authorList>
    </citation>
    <scope>NUCLEOTIDE SEQUENCE</scope>
    <source>
        <strain evidence="11">KCTC 23310</strain>
    </source>
</reference>
<evidence type="ECO:0000256" key="1">
    <source>
        <dbReference type="ARBA" id="ARBA00001946"/>
    </source>
</evidence>
<dbReference type="GO" id="GO:0008033">
    <property type="term" value="P:tRNA processing"/>
    <property type="evidence" value="ECO:0007669"/>
    <property type="project" value="UniProtKB-KW"/>
</dbReference>